<organism evidence="4 5">
    <name type="scientific">Sphingomonas tabacisoli</name>
    <dbReference type="NCBI Taxonomy" id="2249466"/>
    <lineage>
        <taxon>Bacteria</taxon>
        <taxon>Pseudomonadati</taxon>
        <taxon>Pseudomonadota</taxon>
        <taxon>Alphaproteobacteria</taxon>
        <taxon>Sphingomonadales</taxon>
        <taxon>Sphingomonadaceae</taxon>
        <taxon>Sphingomonas</taxon>
    </lineage>
</organism>
<name>A0ABW4HYW6_9SPHN</name>
<accession>A0ABW4HYW6</accession>
<evidence type="ECO:0000313" key="5">
    <source>
        <dbReference type="Proteomes" id="UP001597115"/>
    </source>
</evidence>
<comment type="caution">
    <text evidence="4">The sequence shown here is derived from an EMBL/GenBank/DDBJ whole genome shotgun (WGS) entry which is preliminary data.</text>
</comment>
<dbReference type="Proteomes" id="UP001597115">
    <property type="component" value="Unassembled WGS sequence"/>
</dbReference>
<dbReference type="SUPFAM" id="SSF53448">
    <property type="entry name" value="Nucleotide-diphospho-sugar transferases"/>
    <property type="match status" value="1"/>
</dbReference>
<protein>
    <submittedName>
        <fullName evidence="4">Glycosyltransferase family 2 protein</fullName>
        <ecNumber evidence="4">2.4.-.-</ecNumber>
    </submittedName>
</protein>
<dbReference type="Gene3D" id="3.90.550.10">
    <property type="entry name" value="Spore Coat Polysaccharide Biosynthesis Protein SpsA, Chain A"/>
    <property type="match status" value="1"/>
</dbReference>
<keyword evidence="3 4" id="KW-0808">Transferase</keyword>
<evidence type="ECO:0000256" key="3">
    <source>
        <dbReference type="ARBA" id="ARBA00022679"/>
    </source>
</evidence>
<dbReference type="PANTHER" id="PTHR43179">
    <property type="entry name" value="RHAMNOSYLTRANSFERASE WBBL"/>
    <property type="match status" value="1"/>
</dbReference>
<keyword evidence="2 4" id="KW-0328">Glycosyltransferase</keyword>
<evidence type="ECO:0000256" key="2">
    <source>
        <dbReference type="ARBA" id="ARBA00022676"/>
    </source>
</evidence>
<sequence length="227" mass="24867">MLNPDSVVPEATPGRFLERLESGPPAMLSSRCRYFETPELIQTDGGRVSRWTGTCHSMHAAAPAATTPLPDPATLDYVTGANIVVPRAFVDRIGLMPEDYFLYYEEVDWAFRRRGIPIELVPDADIYHRGGTAIGSGTHSRLPGAFSFYFNQRNRVRFVRRHFPARLPVAAAWGVAKAAQVLLKGGVEPAYAVLAGSLGLPPPRAVVERISDPAARALAFGRRGQLR</sequence>
<dbReference type="GO" id="GO:0016757">
    <property type="term" value="F:glycosyltransferase activity"/>
    <property type="evidence" value="ECO:0007669"/>
    <property type="project" value="UniProtKB-KW"/>
</dbReference>
<evidence type="ECO:0000256" key="1">
    <source>
        <dbReference type="ARBA" id="ARBA00006739"/>
    </source>
</evidence>
<evidence type="ECO:0000313" key="4">
    <source>
        <dbReference type="EMBL" id="MFD1610322.1"/>
    </source>
</evidence>
<dbReference type="InterPro" id="IPR029044">
    <property type="entry name" value="Nucleotide-diphossugar_trans"/>
</dbReference>
<reference evidence="5" key="1">
    <citation type="journal article" date="2019" name="Int. J. Syst. Evol. Microbiol.">
        <title>The Global Catalogue of Microorganisms (GCM) 10K type strain sequencing project: providing services to taxonomists for standard genome sequencing and annotation.</title>
        <authorList>
            <consortium name="The Broad Institute Genomics Platform"/>
            <consortium name="The Broad Institute Genome Sequencing Center for Infectious Disease"/>
            <person name="Wu L."/>
            <person name="Ma J."/>
        </authorList>
    </citation>
    <scope>NUCLEOTIDE SEQUENCE [LARGE SCALE GENOMIC DNA]</scope>
    <source>
        <strain evidence="5">CGMCC 1.16275</strain>
    </source>
</reference>
<proteinExistence type="inferred from homology"/>
<dbReference type="EMBL" id="JBHUDY010000001">
    <property type="protein sequence ID" value="MFD1610322.1"/>
    <property type="molecule type" value="Genomic_DNA"/>
</dbReference>
<dbReference type="EC" id="2.4.-.-" evidence="4"/>
<dbReference type="RefSeq" id="WP_380885890.1">
    <property type="nucleotide sequence ID" value="NZ_JBHUDY010000001.1"/>
</dbReference>
<gene>
    <name evidence="4" type="ORF">ACFSCW_00745</name>
</gene>
<dbReference type="PANTHER" id="PTHR43179:SF12">
    <property type="entry name" value="GALACTOFURANOSYLTRANSFERASE GLFT2"/>
    <property type="match status" value="1"/>
</dbReference>
<keyword evidence="5" id="KW-1185">Reference proteome</keyword>
<comment type="similarity">
    <text evidence="1">Belongs to the glycosyltransferase 2 family.</text>
</comment>